<gene>
    <name evidence="3" type="ORF">UA08_03459</name>
</gene>
<protein>
    <recommendedName>
        <fullName evidence="2">TNT domain-containing protein</fullName>
    </recommendedName>
</protein>
<evidence type="ECO:0000256" key="1">
    <source>
        <dbReference type="SAM" id="SignalP"/>
    </source>
</evidence>
<dbReference type="AlphaFoldDB" id="A0A225ARY2"/>
<name>A0A225ARY2_TALAT</name>
<dbReference type="RefSeq" id="XP_020121235.1">
    <property type="nucleotide sequence ID" value="XM_020265761.1"/>
</dbReference>
<accession>A0A225ARY2</accession>
<keyword evidence="1" id="KW-0732">Signal</keyword>
<keyword evidence="4" id="KW-1185">Reference proteome</keyword>
<dbReference type="EMBL" id="LFMY01000004">
    <property type="protein sequence ID" value="OKL61114.1"/>
    <property type="molecule type" value="Genomic_DNA"/>
</dbReference>
<feature type="signal peptide" evidence="1">
    <location>
        <begin position="1"/>
        <end position="17"/>
    </location>
</feature>
<evidence type="ECO:0000259" key="2">
    <source>
        <dbReference type="Pfam" id="PF14021"/>
    </source>
</evidence>
<evidence type="ECO:0000313" key="4">
    <source>
        <dbReference type="Proteomes" id="UP000214365"/>
    </source>
</evidence>
<dbReference type="GO" id="GO:0050135">
    <property type="term" value="F:NADP+ nucleosidase activity"/>
    <property type="evidence" value="ECO:0007669"/>
    <property type="project" value="InterPro"/>
</dbReference>
<feature type="chain" id="PRO_5012420470" description="TNT domain-containing protein" evidence="1">
    <location>
        <begin position="18"/>
        <end position="207"/>
    </location>
</feature>
<evidence type="ECO:0000313" key="3">
    <source>
        <dbReference type="EMBL" id="OKL61114.1"/>
    </source>
</evidence>
<dbReference type="InterPro" id="IPR053024">
    <property type="entry name" value="Fungal_surface_NADase"/>
</dbReference>
<reference evidence="3 4" key="1">
    <citation type="submission" date="2015-06" db="EMBL/GenBank/DDBJ databases">
        <title>Talaromyces atroroseus IBT 11181 draft genome.</title>
        <authorList>
            <person name="Rasmussen K.B."/>
            <person name="Rasmussen S."/>
            <person name="Petersen B."/>
            <person name="Sicheritz-Ponten T."/>
            <person name="Mortensen U.H."/>
            <person name="Thrane U."/>
        </authorList>
    </citation>
    <scope>NUCLEOTIDE SEQUENCE [LARGE SCALE GENOMIC DNA]</scope>
    <source>
        <strain evidence="3 4">IBT 11181</strain>
    </source>
</reference>
<dbReference type="PANTHER" id="PTHR42059:SF1">
    <property type="entry name" value="TNT DOMAIN-CONTAINING PROTEIN"/>
    <property type="match status" value="1"/>
</dbReference>
<organism evidence="3 4">
    <name type="scientific">Talaromyces atroroseus</name>
    <dbReference type="NCBI Taxonomy" id="1441469"/>
    <lineage>
        <taxon>Eukaryota</taxon>
        <taxon>Fungi</taxon>
        <taxon>Dikarya</taxon>
        <taxon>Ascomycota</taxon>
        <taxon>Pezizomycotina</taxon>
        <taxon>Eurotiomycetes</taxon>
        <taxon>Eurotiomycetidae</taxon>
        <taxon>Eurotiales</taxon>
        <taxon>Trichocomaceae</taxon>
        <taxon>Talaromyces</taxon>
        <taxon>Talaromyces sect. Trachyspermi</taxon>
    </lineage>
</organism>
<dbReference type="OrthoDB" id="2923349at2759"/>
<dbReference type="GeneID" id="31003214"/>
<sequence length="207" mass="23076">MYTTIVYIMLLAGGVLSQNPTPTTTSHVHGRDQLGKPLVTTAFCSDSRLGPTAIPTHTMIASMFTDYGRFGRECPQGYYDTWIEYDGSVPKPPQDGFRLDSNGKKISYMTSIPNNTEIDRFGWPNGSFVSLAGRPFSERSIPPSNILKRGEDGLIYGRWLTIEEIDNVEAGPVAPWYNQPGNGTQYLLPDSTWNLVDQGFLQEIIQF</sequence>
<dbReference type="PANTHER" id="PTHR42059">
    <property type="entry name" value="TNT DOMAIN-CONTAINING PROTEIN"/>
    <property type="match status" value="1"/>
</dbReference>
<proteinExistence type="predicted"/>
<comment type="caution">
    <text evidence="3">The sequence shown here is derived from an EMBL/GenBank/DDBJ whole genome shotgun (WGS) entry which is preliminary data.</text>
</comment>
<dbReference type="InterPro" id="IPR025331">
    <property type="entry name" value="TNT"/>
</dbReference>
<dbReference type="Pfam" id="PF14021">
    <property type="entry name" value="TNT"/>
    <property type="match status" value="1"/>
</dbReference>
<feature type="domain" description="TNT" evidence="2">
    <location>
        <begin position="112"/>
        <end position="204"/>
    </location>
</feature>
<dbReference type="Proteomes" id="UP000214365">
    <property type="component" value="Unassembled WGS sequence"/>
</dbReference>